<organism evidence="2 3">
    <name type="scientific">Extremus antarcticus</name>
    <dbReference type="NCBI Taxonomy" id="702011"/>
    <lineage>
        <taxon>Eukaryota</taxon>
        <taxon>Fungi</taxon>
        <taxon>Dikarya</taxon>
        <taxon>Ascomycota</taxon>
        <taxon>Pezizomycotina</taxon>
        <taxon>Dothideomycetes</taxon>
        <taxon>Dothideomycetidae</taxon>
        <taxon>Mycosphaerellales</taxon>
        <taxon>Extremaceae</taxon>
        <taxon>Extremus</taxon>
    </lineage>
</organism>
<accession>A0AAJ0DDZ9</accession>
<dbReference type="EMBL" id="JAWDJX010000050">
    <property type="protein sequence ID" value="KAK3048291.1"/>
    <property type="molecule type" value="Genomic_DNA"/>
</dbReference>
<evidence type="ECO:0000256" key="1">
    <source>
        <dbReference type="SAM" id="MobiDB-lite"/>
    </source>
</evidence>
<evidence type="ECO:0000313" key="2">
    <source>
        <dbReference type="EMBL" id="KAK3048291.1"/>
    </source>
</evidence>
<evidence type="ECO:0000313" key="3">
    <source>
        <dbReference type="Proteomes" id="UP001271007"/>
    </source>
</evidence>
<dbReference type="AlphaFoldDB" id="A0AAJ0DDZ9"/>
<keyword evidence="3" id="KW-1185">Reference proteome</keyword>
<feature type="region of interest" description="Disordered" evidence="1">
    <location>
        <begin position="196"/>
        <end position="218"/>
    </location>
</feature>
<sequence>MEWQKAQYQTFQIMWSMKPNNEYPPPLQIRSFTSDSYRAIKTRERKRCRQKKAHSKQWKAIPQSDTRSESASLDTVVDALWSGTELEDDSSMSDSRRLQPVALEDCRAQLNGEPQQNLHRPSAQPIGPVEIHREGTIRCLDVSTSSATSPIAPGSTFPELIADTEPGCDATQAADTEQSIASAHDADLIVSDDVDTSVEEPGSGLLHETDMASPTPSYPTPTHSCVAGCNAEPCEQSMQDCDGAPPRLVSHQPNTVHLLVAATSQTSNDFALAKVLPDAQGHTCRIGDHGSRTCQAGFDQVGCISGKRNPVPQNLWTKDLDEHLLHLRNVAQLKWGDLANYFPAITPGDIKRRHEQLSKTKRTTQDMGTRHSARFEKRSTAAFPTASTFGKCQSKITKHYHALYGAAARPGRPNISKSQYLLHYQPLKARYSGPHAADDRSDTRSDIGLKKAICKSVERSGISFGTEDEEAAEFIFHRTAAQERSS</sequence>
<reference evidence="2" key="1">
    <citation type="submission" date="2023-04" db="EMBL/GenBank/DDBJ databases">
        <title>Black Yeasts Isolated from many extreme environments.</title>
        <authorList>
            <person name="Coleine C."/>
            <person name="Stajich J.E."/>
            <person name="Selbmann L."/>
        </authorList>
    </citation>
    <scope>NUCLEOTIDE SEQUENCE</scope>
    <source>
        <strain evidence="2">CCFEE 5312</strain>
    </source>
</reference>
<gene>
    <name evidence="2" type="ORF">LTR09_010284</name>
</gene>
<feature type="region of interest" description="Disordered" evidence="1">
    <location>
        <begin position="50"/>
        <end position="70"/>
    </location>
</feature>
<protein>
    <recommendedName>
        <fullName evidence="4">Myb-like domain-containing protein</fullName>
    </recommendedName>
</protein>
<name>A0AAJ0DDZ9_9PEZI</name>
<dbReference type="Proteomes" id="UP001271007">
    <property type="component" value="Unassembled WGS sequence"/>
</dbReference>
<comment type="caution">
    <text evidence="2">The sequence shown here is derived from an EMBL/GenBank/DDBJ whole genome shotgun (WGS) entry which is preliminary data.</text>
</comment>
<evidence type="ECO:0008006" key="4">
    <source>
        <dbReference type="Google" id="ProtNLM"/>
    </source>
</evidence>
<proteinExistence type="predicted"/>